<keyword evidence="3" id="KW-0460">Magnesium</keyword>
<evidence type="ECO:0000256" key="3">
    <source>
        <dbReference type="ARBA" id="ARBA00022842"/>
    </source>
</evidence>
<keyword evidence="2 7" id="KW-0378">Hydrolase</keyword>
<dbReference type="Pfam" id="PF25568">
    <property type="entry name" value="AAA_lid_At3g28540"/>
    <property type="match status" value="1"/>
</dbReference>
<gene>
    <name evidence="7" type="ORF">Prudu_006892</name>
</gene>
<dbReference type="EMBL" id="AP019298">
    <property type="protein sequence ID" value="BBG97687.1"/>
    <property type="molecule type" value="Genomic_DNA"/>
</dbReference>
<evidence type="ECO:0000256" key="2">
    <source>
        <dbReference type="ARBA" id="ARBA00022801"/>
    </source>
</evidence>
<dbReference type="GO" id="GO:0005524">
    <property type="term" value="F:ATP binding"/>
    <property type="evidence" value="ECO:0007669"/>
    <property type="project" value="InterPro"/>
</dbReference>
<dbReference type="Pfam" id="PF00004">
    <property type="entry name" value="AAA"/>
    <property type="match status" value="1"/>
</dbReference>
<dbReference type="GO" id="GO:0016887">
    <property type="term" value="F:ATP hydrolysis activity"/>
    <property type="evidence" value="ECO:0007669"/>
    <property type="project" value="InterPro"/>
</dbReference>
<dbReference type="InterPro" id="IPR003959">
    <property type="entry name" value="ATPase_AAA_core"/>
</dbReference>
<feature type="domain" description="AAA-type ATPase N-terminal" evidence="5">
    <location>
        <begin position="13"/>
        <end position="98"/>
    </location>
</feature>
<comment type="cofactor">
    <cofactor evidence="1">
        <name>Mg(2+)</name>
        <dbReference type="ChEBI" id="CHEBI:18420"/>
    </cofactor>
</comment>
<reference evidence="7" key="1">
    <citation type="journal article" date="2019" name="Science">
        <title>Mutation of a bHLH transcription factor allowed almond domestication.</title>
        <authorList>
            <person name="Sanchez-Perez R."/>
            <person name="Pavan S."/>
            <person name="Mazzeo R."/>
            <person name="Moldovan C."/>
            <person name="Aiese Cigliano R."/>
            <person name="Del Cueto J."/>
            <person name="Ricciardi F."/>
            <person name="Lotti C."/>
            <person name="Ricciardi L."/>
            <person name="Dicenta F."/>
            <person name="Lopez-Marques R.L."/>
            <person name="Lindberg Moller B."/>
        </authorList>
    </citation>
    <scope>NUCLEOTIDE SEQUENCE</scope>
</reference>
<dbReference type="Pfam" id="PF14363">
    <property type="entry name" value="AAA_assoc"/>
    <property type="match status" value="1"/>
</dbReference>
<evidence type="ECO:0000259" key="6">
    <source>
        <dbReference type="Pfam" id="PF25568"/>
    </source>
</evidence>
<sequence>IRVALYKTGLVFLVKKWWRRFEDCFHVYQSFKVPEFNESMQENHLYGRVTDYLNSLTSIEESDFTNLVTGKKPNEIVLKLDRNQTIEDDFLGAKVLWETGASTDSTSRSLVLKIRKADKRRILRPYLQHIHVVADELEQKKRDLRLFMNHGEPSVHAPIDPGDHNHGSRSQIQGKIRFGIVSQGQAILPQTGSGLETELFAIRAIGHWKSSFVAAMANFLNYDVYDLDLSRVKDDSELKTLLLQTTTKSVIVIEDLDRYLAEKSTGLSFSGISNFMDGLLNSCCAEERVMVFTMNSKDHVDPAFLRPGRIDVHIHFPLCDFGAFKNLATSYLGVKEHKLFSQVEEIFLNGSSLSPAEIGELMIANRNSPSRAIKSVITALQTDGDGRGIGMFGPRVGFDVGSRKSADEMVGPGGGLQEVVWVLEDEEQQELSFSVVRCWLGEQGWLIGRLRNGYVLKGHVRCNVSSCNWGDIALGSLEEQRINIGGNAAEYSLI</sequence>
<dbReference type="SUPFAM" id="SSF52540">
    <property type="entry name" value="P-loop containing nucleoside triphosphate hydrolases"/>
    <property type="match status" value="1"/>
</dbReference>
<dbReference type="InterPro" id="IPR027417">
    <property type="entry name" value="P-loop_NTPase"/>
</dbReference>
<evidence type="ECO:0000313" key="7">
    <source>
        <dbReference type="EMBL" id="BBG97687.1"/>
    </source>
</evidence>
<dbReference type="InterPro" id="IPR025753">
    <property type="entry name" value="AAA_N_dom"/>
</dbReference>
<name>A0A4Y1R0R7_PRUDU</name>
<proteinExistence type="predicted"/>
<protein>
    <submittedName>
        <fullName evidence="7">P-loop containing nucleoside triphosphate hydrolases superfamily protein</fullName>
    </submittedName>
</protein>
<evidence type="ECO:0000259" key="4">
    <source>
        <dbReference type="Pfam" id="PF00004"/>
    </source>
</evidence>
<dbReference type="AlphaFoldDB" id="A0A4Y1R0R7"/>
<feature type="domain" description="AAA+ ATPase At3g28540-like C-terminal" evidence="6">
    <location>
        <begin position="319"/>
        <end position="382"/>
    </location>
</feature>
<dbReference type="InterPro" id="IPR058017">
    <property type="entry name" value="At3g28540-like_C"/>
</dbReference>
<organism evidence="7">
    <name type="scientific">Prunus dulcis</name>
    <name type="common">Almond</name>
    <name type="synonym">Amygdalus dulcis</name>
    <dbReference type="NCBI Taxonomy" id="3755"/>
    <lineage>
        <taxon>Eukaryota</taxon>
        <taxon>Viridiplantae</taxon>
        <taxon>Streptophyta</taxon>
        <taxon>Embryophyta</taxon>
        <taxon>Tracheophyta</taxon>
        <taxon>Spermatophyta</taxon>
        <taxon>Magnoliopsida</taxon>
        <taxon>eudicotyledons</taxon>
        <taxon>Gunneridae</taxon>
        <taxon>Pentapetalae</taxon>
        <taxon>rosids</taxon>
        <taxon>fabids</taxon>
        <taxon>Rosales</taxon>
        <taxon>Rosaceae</taxon>
        <taxon>Amygdaloideae</taxon>
        <taxon>Amygdaleae</taxon>
        <taxon>Prunus</taxon>
    </lineage>
</organism>
<dbReference type="Gene3D" id="3.40.50.300">
    <property type="entry name" value="P-loop containing nucleotide triphosphate hydrolases"/>
    <property type="match status" value="1"/>
</dbReference>
<feature type="domain" description="ATPase AAA-type core" evidence="4">
    <location>
        <begin position="209"/>
        <end position="318"/>
    </location>
</feature>
<evidence type="ECO:0000259" key="5">
    <source>
        <dbReference type="Pfam" id="PF14363"/>
    </source>
</evidence>
<evidence type="ECO:0000256" key="1">
    <source>
        <dbReference type="ARBA" id="ARBA00001946"/>
    </source>
</evidence>
<feature type="non-terminal residue" evidence="7">
    <location>
        <position position="1"/>
    </location>
</feature>
<dbReference type="InterPro" id="IPR050747">
    <property type="entry name" value="Mitochondrial_chaperone_BCS1"/>
</dbReference>
<accession>A0A4Y1R0R7</accession>
<dbReference type="PANTHER" id="PTHR23070">
    <property type="entry name" value="BCS1 AAA-TYPE ATPASE"/>
    <property type="match status" value="1"/>
</dbReference>